<protein>
    <submittedName>
        <fullName evidence="3">Uncharacterized protein</fullName>
    </submittedName>
</protein>
<keyword evidence="1" id="KW-0812">Transmembrane</keyword>
<accession>A0A2K3NNV4</accession>
<name>A0A2K3NNV4_TRIPR</name>
<reference evidence="3 4" key="1">
    <citation type="journal article" date="2014" name="Am. J. Bot.">
        <title>Genome assembly and annotation for red clover (Trifolium pratense; Fabaceae).</title>
        <authorList>
            <person name="Istvanek J."/>
            <person name="Jaros M."/>
            <person name="Krenek A."/>
            <person name="Repkova J."/>
        </authorList>
    </citation>
    <scope>NUCLEOTIDE SEQUENCE [LARGE SCALE GENOMIC DNA]</scope>
    <source>
        <strain evidence="4">cv. Tatra</strain>
        <tissue evidence="3">Young leaves</tissue>
    </source>
</reference>
<dbReference type="EMBL" id="ASHM01000443">
    <property type="protein sequence ID" value="PNY04716.1"/>
    <property type="molecule type" value="Genomic_DNA"/>
</dbReference>
<sequence>MTRDLLVAITLVVNLWLGGRCPKSFSEFVASAYLTPLLKPDGGIRHIVVGTIWRVEISNGAEVILHSVNRVLSQQYGDGSSAMLTINFLNALNMVDRSTLLCEVWCDIGVAVVVLGVLWTVPCVLDGVVVAATDLSWSAGGCDGYELRGCGGVGSGVAGVWLMPCVSLYLFGLSTSVLTVLLAGCEPRLVYLVFMLPFDHLILALGAASWIPMDRSLLIRNRELESSSIFVGRVDVFFGGLETMECPLALDLV</sequence>
<proteinExistence type="predicted"/>
<organism evidence="3 4">
    <name type="scientific">Trifolium pratense</name>
    <name type="common">Red clover</name>
    <dbReference type="NCBI Taxonomy" id="57577"/>
    <lineage>
        <taxon>Eukaryota</taxon>
        <taxon>Viridiplantae</taxon>
        <taxon>Streptophyta</taxon>
        <taxon>Embryophyta</taxon>
        <taxon>Tracheophyta</taxon>
        <taxon>Spermatophyta</taxon>
        <taxon>Magnoliopsida</taxon>
        <taxon>eudicotyledons</taxon>
        <taxon>Gunneridae</taxon>
        <taxon>Pentapetalae</taxon>
        <taxon>rosids</taxon>
        <taxon>fabids</taxon>
        <taxon>Fabales</taxon>
        <taxon>Fabaceae</taxon>
        <taxon>Papilionoideae</taxon>
        <taxon>50 kb inversion clade</taxon>
        <taxon>NPAAA clade</taxon>
        <taxon>Hologalegina</taxon>
        <taxon>IRL clade</taxon>
        <taxon>Trifolieae</taxon>
        <taxon>Trifolium</taxon>
    </lineage>
</organism>
<comment type="caution">
    <text evidence="3">The sequence shown here is derived from an EMBL/GenBank/DDBJ whole genome shotgun (WGS) entry which is preliminary data.</text>
</comment>
<feature type="chain" id="PRO_5014355644" evidence="2">
    <location>
        <begin position="27"/>
        <end position="253"/>
    </location>
</feature>
<reference evidence="3 4" key="2">
    <citation type="journal article" date="2017" name="Front. Plant Sci.">
        <title>Gene Classification and Mining of Molecular Markers Useful in Red Clover (Trifolium pratense) Breeding.</title>
        <authorList>
            <person name="Istvanek J."/>
            <person name="Dluhosova J."/>
            <person name="Dluhos P."/>
            <person name="Patkova L."/>
            <person name="Nedelnik J."/>
            <person name="Repkova J."/>
        </authorList>
    </citation>
    <scope>NUCLEOTIDE SEQUENCE [LARGE SCALE GENOMIC DNA]</scope>
    <source>
        <strain evidence="4">cv. Tatra</strain>
        <tissue evidence="3">Young leaves</tissue>
    </source>
</reference>
<evidence type="ECO:0000256" key="2">
    <source>
        <dbReference type="SAM" id="SignalP"/>
    </source>
</evidence>
<feature type="transmembrane region" description="Helical" evidence="1">
    <location>
        <begin position="189"/>
        <end position="211"/>
    </location>
</feature>
<feature type="signal peptide" evidence="2">
    <location>
        <begin position="1"/>
        <end position="26"/>
    </location>
</feature>
<keyword evidence="2" id="KW-0732">Signal</keyword>
<dbReference type="Proteomes" id="UP000236291">
    <property type="component" value="Unassembled WGS sequence"/>
</dbReference>
<keyword evidence="1" id="KW-1133">Transmembrane helix</keyword>
<evidence type="ECO:0000256" key="1">
    <source>
        <dbReference type="SAM" id="Phobius"/>
    </source>
</evidence>
<evidence type="ECO:0000313" key="4">
    <source>
        <dbReference type="Proteomes" id="UP000236291"/>
    </source>
</evidence>
<gene>
    <name evidence="3" type="ORF">L195_g001142</name>
</gene>
<feature type="transmembrane region" description="Helical" evidence="1">
    <location>
        <begin position="100"/>
        <end position="121"/>
    </location>
</feature>
<keyword evidence="1" id="KW-0472">Membrane</keyword>
<dbReference type="AlphaFoldDB" id="A0A2K3NNV4"/>
<feature type="transmembrane region" description="Helical" evidence="1">
    <location>
        <begin position="161"/>
        <end position="182"/>
    </location>
</feature>
<evidence type="ECO:0000313" key="3">
    <source>
        <dbReference type="EMBL" id="PNY04716.1"/>
    </source>
</evidence>